<sequence>MGKEIVINDAALEVLKGKILGFFEDGTWEIPESIVEGAEKAATAMAEKLIQENHELNKKEIAELAQGSTPGKTSETPYTDIARHAYAKH</sequence>
<gene>
    <name evidence="1" type="ORF">LCGC14_2792580</name>
</gene>
<feature type="non-terminal residue" evidence="1">
    <location>
        <position position="89"/>
    </location>
</feature>
<comment type="caution">
    <text evidence="1">The sequence shown here is derived from an EMBL/GenBank/DDBJ whole genome shotgun (WGS) entry which is preliminary data.</text>
</comment>
<dbReference type="EMBL" id="LAZR01052187">
    <property type="protein sequence ID" value="KKK83516.1"/>
    <property type="molecule type" value="Genomic_DNA"/>
</dbReference>
<evidence type="ECO:0000313" key="1">
    <source>
        <dbReference type="EMBL" id="KKK83516.1"/>
    </source>
</evidence>
<protein>
    <submittedName>
        <fullName evidence="1">Uncharacterized protein</fullName>
    </submittedName>
</protein>
<dbReference type="AlphaFoldDB" id="A0A0F9BGH1"/>
<name>A0A0F9BGH1_9ZZZZ</name>
<organism evidence="1">
    <name type="scientific">marine sediment metagenome</name>
    <dbReference type="NCBI Taxonomy" id="412755"/>
    <lineage>
        <taxon>unclassified sequences</taxon>
        <taxon>metagenomes</taxon>
        <taxon>ecological metagenomes</taxon>
    </lineage>
</organism>
<accession>A0A0F9BGH1</accession>
<proteinExistence type="predicted"/>
<reference evidence="1" key="1">
    <citation type="journal article" date="2015" name="Nature">
        <title>Complex archaea that bridge the gap between prokaryotes and eukaryotes.</title>
        <authorList>
            <person name="Spang A."/>
            <person name="Saw J.H."/>
            <person name="Jorgensen S.L."/>
            <person name="Zaremba-Niedzwiedzka K."/>
            <person name="Martijn J."/>
            <person name="Lind A.E."/>
            <person name="van Eijk R."/>
            <person name="Schleper C."/>
            <person name="Guy L."/>
            <person name="Ettema T.J."/>
        </authorList>
    </citation>
    <scope>NUCLEOTIDE SEQUENCE</scope>
</reference>